<dbReference type="SUPFAM" id="SSF55383">
    <property type="entry name" value="Copper amine oxidase, domain N"/>
    <property type="match status" value="1"/>
</dbReference>
<feature type="domain" description="Copper amine oxidase-like N-terminal" evidence="2">
    <location>
        <begin position="47"/>
        <end position="146"/>
    </location>
</feature>
<dbReference type="InterPro" id="IPR012854">
    <property type="entry name" value="Cu_amine_oxidase-like_N"/>
</dbReference>
<accession>A0A9D5M4R4</accession>
<name>A0A9D5M4R4_9FIRM</name>
<sequence>MKKAVVSIFLFCMLISQAIGGFATAQQIIIDGAVVDIPEDMGSIREKDDRTFVPIRFISEYLGCAVNYGALQESATITDANSVSYLAQRDSEMLYILPNTGMAQRIRMDTQVFVDDSEDRMYIPIRFFAQALGYTVDWDEATQTVTLTTAPPTE</sequence>
<comment type="caution">
    <text evidence="3">The sequence shown here is derived from an EMBL/GenBank/DDBJ whole genome shotgun (WGS) entry which is preliminary data.</text>
</comment>
<evidence type="ECO:0000259" key="2">
    <source>
        <dbReference type="Pfam" id="PF07833"/>
    </source>
</evidence>
<evidence type="ECO:0000313" key="3">
    <source>
        <dbReference type="EMBL" id="MBE5039422.1"/>
    </source>
</evidence>
<feature type="chain" id="PRO_5039302067" evidence="1">
    <location>
        <begin position="19"/>
        <end position="154"/>
    </location>
</feature>
<organism evidence="3 4">
    <name type="scientific">Ructibacterium gallinarum</name>
    <dbReference type="NCBI Taxonomy" id="2779355"/>
    <lineage>
        <taxon>Bacteria</taxon>
        <taxon>Bacillati</taxon>
        <taxon>Bacillota</taxon>
        <taxon>Clostridia</taxon>
        <taxon>Eubacteriales</taxon>
        <taxon>Oscillospiraceae</taxon>
        <taxon>Ructibacterium</taxon>
    </lineage>
</organism>
<dbReference type="InterPro" id="IPR036582">
    <property type="entry name" value="Mao_N_sf"/>
</dbReference>
<feature type="signal peptide" evidence="1">
    <location>
        <begin position="1"/>
        <end position="18"/>
    </location>
</feature>
<gene>
    <name evidence="3" type="ORF">INF28_02960</name>
</gene>
<dbReference type="EMBL" id="JADCKB010000004">
    <property type="protein sequence ID" value="MBE5039422.1"/>
    <property type="molecule type" value="Genomic_DNA"/>
</dbReference>
<dbReference type="Proteomes" id="UP000806542">
    <property type="component" value="Unassembled WGS sequence"/>
</dbReference>
<dbReference type="Pfam" id="PF07833">
    <property type="entry name" value="Cu_amine_oxidN1"/>
    <property type="match status" value="1"/>
</dbReference>
<keyword evidence="4" id="KW-1185">Reference proteome</keyword>
<keyword evidence="1" id="KW-0732">Signal</keyword>
<reference evidence="3" key="1">
    <citation type="submission" date="2020-10" db="EMBL/GenBank/DDBJ databases">
        <title>ChiBAC.</title>
        <authorList>
            <person name="Zenner C."/>
            <person name="Hitch T.C.A."/>
            <person name="Clavel T."/>
        </authorList>
    </citation>
    <scope>NUCLEOTIDE SEQUENCE</scope>
    <source>
        <strain evidence="3">DSM 107454</strain>
    </source>
</reference>
<dbReference type="Gene3D" id="3.30.457.10">
    <property type="entry name" value="Copper amine oxidase-like, N-terminal domain"/>
    <property type="match status" value="1"/>
</dbReference>
<evidence type="ECO:0000313" key="4">
    <source>
        <dbReference type="Proteomes" id="UP000806542"/>
    </source>
</evidence>
<protein>
    <submittedName>
        <fullName evidence="3">Copper amine oxidase N-terminal domain-containing protein</fullName>
    </submittedName>
</protein>
<dbReference type="AlphaFoldDB" id="A0A9D5M4R4"/>
<proteinExistence type="predicted"/>
<evidence type="ECO:0000256" key="1">
    <source>
        <dbReference type="SAM" id="SignalP"/>
    </source>
</evidence>